<feature type="region of interest" description="Disordered" evidence="7">
    <location>
        <begin position="16"/>
        <end position="38"/>
    </location>
</feature>
<feature type="region of interest" description="Disordered" evidence="7">
    <location>
        <begin position="525"/>
        <end position="601"/>
    </location>
</feature>
<feature type="compositionally biased region" description="Low complexity" evidence="7">
    <location>
        <begin position="192"/>
        <end position="242"/>
    </location>
</feature>
<dbReference type="Pfam" id="PF00046">
    <property type="entry name" value="Homeodomain"/>
    <property type="match status" value="1"/>
</dbReference>
<evidence type="ECO:0000256" key="4">
    <source>
        <dbReference type="ARBA" id="ARBA00023242"/>
    </source>
</evidence>
<dbReference type="SUPFAM" id="SSF46689">
    <property type="entry name" value="Homeodomain-like"/>
    <property type="match status" value="1"/>
</dbReference>
<dbReference type="SMART" id="SM00389">
    <property type="entry name" value="HOX"/>
    <property type="match status" value="1"/>
</dbReference>
<dbReference type="PROSITE" id="PS50071">
    <property type="entry name" value="HOMEOBOX_2"/>
    <property type="match status" value="1"/>
</dbReference>
<feature type="compositionally biased region" description="Polar residues" evidence="7">
    <location>
        <begin position="634"/>
        <end position="647"/>
    </location>
</feature>
<dbReference type="GO" id="GO:0000978">
    <property type="term" value="F:RNA polymerase II cis-regulatory region sequence-specific DNA binding"/>
    <property type="evidence" value="ECO:0007669"/>
    <property type="project" value="TreeGrafter"/>
</dbReference>
<evidence type="ECO:0000259" key="8">
    <source>
        <dbReference type="PROSITE" id="PS50071"/>
    </source>
</evidence>
<dbReference type="EMBL" id="SGPM01000462">
    <property type="protein sequence ID" value="THH21176.1"/>
    <property type="molecule type" value="Genomic_DNA"/>
</dbReference>
<feature type="compositionally biased region" description="Basic and acidic residues" evidence="7">
    <location>
        <begin position="748"/>
        <end position="768"/>
    </location>
</feature>
<evidence type="ECO:0000256" key="1">
    <source>
        <dbReference type="ARBA" id="ARBA00004123"/>
    </source>
</evidence>
<keyword evidence="10" id="KW-1185">Reference proteome</keyword>
<dbReference type="GO" id="GO:0005634">
    <property type="term" value="C:nucleus"/>
    <property type="evidence" value="ECO:0007669"/>
    <property type="project" value="UniProtKB-SubCell"/>
</dbReference>
<feature type="compositionally biased region" description="Polar residues" evidence="7">
    <location>
        <begin position="737"/>
        <end position="747"/>
    </location>
</feature>
<dbReference type="Proteomes" id="UP000308730">
    <property type="component" value="Unassembled WGS sequence"/>
</dbReference>
<accession>A0A4S4M7A3</accession>
<feature type="region of interest" description="Disordered" evidence="7">
    <location>
        <begin position="669"/>
        <end position="792"/>
    </location>
</feature>
<organism evidence="9 10">
    <name type="scientific">Antrodiella citrinella</name>
    <dbReference type="NCBI Taxonomy" id="2447956"/>
    <lineage>
        <taxon>Eukaryota</taxon>
        <taxon>Fungi</taxon>
        <taxon>Dikarya</taxon>
        <taxon>Basidiomycota</taxon>
        <taxon>Agaricomycotina</taxon>
        <taxon>Agaricomycetes</taxon>
        <taxon>Polyporales</taxon>
        <taxon>Steccherinaceae</taxon>
        <taxon>Antrodiella</taxon>
    </lineage>
</organism>
<evidence type="ECO:0000313" key="10">
    <source>
        <dbReference type="Proteomes" id="UP000308730"/>
    </source>
</evidence>
<dbReference type="InterPro" id="IPR017970">
    <property type="entry name" value="Homeobox_CS"/>
</dbReference>
<dbReference type="CDD" id="cd00086">
    <property type="entry name" value="homeodomain"/>
    <property type="match status" value="1"/>
</dbReference>
<dbReference type="OrthoDB" id="6159439at2759"/>
<feature type="DNA-binding region" description="Homeobox" evidence="5">
    <location>
        <begin position="120"/>
        <end position="179"/>
    </location>
</feature>
<dbReference type="PANTHER" id="PTHR24324">
    <property type="entry name" value="HOMEOBOX PROTEIN HHEX"/>
    <property type="match status" value="1"/>
</dbReference>
<dbReference type="InterPro" id="IPR051000">
    <property type="entry name" value="Homeobox_DNA-bind_prot"/>
</dbReference>
<dbReference type="InterPro" id="IPR001356">
    <property type="entry name" value="HD"/>
</dbReference>
<proteinExistence type="predicted"/>
<gene>
    <name evidence="9" type="ORF">EUX98_g8444</name>
</gene>
<sequence>MDLHGLESLRSLNPHAQEQHSLHDPQHPHAHTGLYNVSSFPSHFQGTLPNHHSYAQHPHHLHDPYNSYSPYDVDPLEQHLPLSHAPHGHPSSTCVPGLIPPGMDPGQVDMRTFYPYQPNEVKHRKRTTRSQLKVLEDVYKYDTKPNATLRKKLAEELGMTPRGVQVWFQNRRAKTKSQARKADVATKKTDDATATDTAEGTKLDNGGSRPSSPASASSPLPGASVDLDTSPSSSRSSQDASSKPTTNSPDSGISSTATEVSPAATSHPTTSPSLNIVRSQSESTPDLSVGIDTSLFGNPFPFGPPPSDGSVGSSPSIPSTPAEQHSMNLASGLMGIPEHLRNQRRPSLPIIVSPPGQNFFGQGSAPHQQRVSPLSFMQHGGHLRPDNGLLDPSIRRRSVDTNMTRLGGHPYAHLTSSQGGPLAGDLNILRRGSMPHVLDAQIMNGGGINGRSLGLLNPQGHGQIARRPAMFSRMSMPASHMHEENAAFEESPPRISQAFMSNHAMPLLSQYSTRQSAGAMFSVPSREIPAPIPGPLPSPGFSFGDAPTSSGADSSGASSSPNLTTPSSSSSINGQHMHLHARRSLSAEDPDTEDDASAVSSNYPFSRFGSFASVAGSESSYTSGGNWSEAGSGKMQSSELQVDNASGNGFERRPSASGQILELFHELDVNGNHTPQPHSQPLSRSRSGDVCDDPASAAAQQSDGQAQGELAFALHDEDVGPTDDQNGLQYPGGYPSSAENDQVQQNEQHLHGHSDDAPFSYSHDEQQQRHNMSGKPDYQGSYSLGSAPEYSPQHNGFAGPASQNALHFEFMGGAGPGGGGQYHNGAIELSNMCVPATMDYHVVSPYMQYS</sequence>
<feature type="region of interest" description="Disordered" evidence="7">
    <location>
        <begin position="169"/>
        <end position="324"/>
    </location>
</feature>
<keyword evidence="4 5" id="KW-0539">Nucleus</keyword>
<evidence type="ECO:0000256" key="3">
    <source>
        <dbReference type="ARBA" id="ARBA00023155"/>
    </source>
</evidence>
<feature type="compositionally biased region" description="Low complexity" evidence="7">
    <location>
        <begin position="308"/>
        <end position="321"/>
    </location>
</feature>
<dbReference type="PROSITE" id="PS00027">
    <property type="entry name" value="HOMEOBOX_1"/>
    <property type="match status" value="1"/>
</dbReference>
<feature type="domain" description="Homeobox" evidence="8">
    <location>
        <begin position="118"/>
        <end position="178"/>
    </location>
</feature>
<keyword evidence="2 5" id="KW-0238">DNA-binding</keyword>
<protein>
    <recommendedName>
        <fullName evidence="8">Homeobox domain-containing protein</fullName>
    </recommendedName>
</protein>
<reference evidence="9 10" key="1">
    <citation type="submission" date="2019-02" db="EMBL/GenBank/DDBJ databases">
        <title>Genome sequencing of the rare red list fungi Antrodiella citrinella (Flaviporus citrinellus).</title>
        <authorList>
            <person name="Buettner E."/>
            <person name="Kellner H."/>
        </authorList>
    </citation>
    <scope>NUCLEOTIDE SEQUENCE [LARGE SCALE GENOMIC DNA]</scope>
    <source>
        <strain evidence="9 10">DSM 108506</strain>
    </source>
</reference>
<dbReference type="PANTHER" id="PTHR24324:SF5">
    <property type="entry name" value="HEMATOPOIETICALLY-EXPRESSED HOMEOBOX PROTEIN HHEX"/>
    <property type="match status" value="1"/>
</dbReference>
<evidence type="ECO:0000313" key="9">
    <source>
        <dbReference type="EMBL" id="THH21176.1"/>
    </source>
</evidence>
<evidence type="ECO:0000256" key="6">
    <source>
        <dbReference type="RuleBase" id="RU000682"/>
    </source>
</evidence>
<dbReference type="AlphaFoldDB" id="A0A4S4M7A3"/>
<dbReference type="GO" id="GO:0000981">
    <property type="term" value="F:DNA-binding transcription factor activity, RNA polymerase II-specific"/>
    <property type="evidence" value="ECO:0007669"/>
    <property type="project" value="InterPro"/>
</dbReference>
<feature type="compositionally biased region" description="Polar residues" evidence="7">
    <location>
        <begin position="671"/>
        <end position="685"/>
    </location>
</feature>
<comment type="caution">
    <text evidence="9">The sequence shown here is derived from an EMBL/GenBank/DDBJ whole genome shotgun (WGS) entry which is preliminary data.</text>
</comment>
<dbReference type="GO" id="GO:0030154">
    <property type="term" value="P:cell differentiation"/>
    <property type="evidence" value="ECO:0007669"/>
    <property type="project" value="TreeGrafter"/>
</dbReference>
<evidence type="ECO:0000256" key="2">
    <source>
        <dbReference type="ARBA" id="ARBA00023125"/>
    </source>
</evidence>
<dbReference type="InterPro" id="IPR009057">
    <property type="entry name" value="Homeodomain-like_sf"/>
</dbReference>
<feature type="compositionally biased region" description="Basic and acidic residues" evidence="7">
    <location>
        <begin position="17"/>
        <end position="27"/>
    </location>
</feature>
<comment type="subcellular location">
    <subcellularLocation>
        <location evidence="1 5 6">Nucleus</location>
    </subcellularLocation>
</comment>
<evidence type="ECO:0000256" key="7">
    <source>
        <dbReference type="SAM" id="MobiDB-lite"/>
    </source>
</evidence>
<keyword evidence="3 5" id="KW-0371">Homeobox</keyword>
<feature type="compositionally biased region" description="Low complexity" evidence="7">
    <location>
        <begin position="695"/>
        <end position="708"/>
    </location>
</feature>
<feature type="compositionally biased region" description="Polar residues" evidence="7">
    <location>
        <begin position="243"/>
        <end position="286"/>
    </location>
</feature>
<dbReference type="Gene3D" id="1.10.10.60">
    <property type="entry name" value="Homeodomain-like"/>
    <property type="match status" value="1"/>
</dbReference>
<name>A0A4S4M7A3_9APHY</name>
<feature type="region of interest" description="Disordered" evidence="7">
    <location>
        <begin position="619"/>
        <end position="653"/>
    </location>
</feature>
<evidence type="ECO:0000256" key="5">
    <source>
        <dbReference type="PROSITE-ProRule" id="PRU00108"/>
    </source>
</evidence>
<feature type="compositionally biased region" description="Low complexity" evidence="7">
    <location>
        <begin position="539"/>
        <end position="571"/>
    </location>
</feature>
<feature type="compositionally biased region" description="Basic and acidic residues" evidence="7">
    <location>
        <begin position="180"/>
        <end position="191"/>
    </location>
</feature>